<sequence length="293" mass="30988">MTQGGPEAPPTCYRHPDRETWIRCQRCDRPICPDCMRSAAVGFQCPECVAEGARSTRQLLTPYGGKRVSDPRLTSFVLIGLNVLVWLAVLATGGRSSRLTDYLALLPQSAAKQYGDGSVELVRGVSDGAVWELMTSAFTHVQPLHIAFNMLALYFLGPTLESVLGRARYLALYLVSALSGSAVVMLLSPENSQTLGASGAIFGLMGALAVVALKVRGEAQQVLVWIAINLVITFTLPSISWEGHLGGLAAGAVIGAAMVYAPKQRRSLVQWGAVAAVALVALAAIAARALALA</sequence>
<dbReference type="RefSeq" id="WP_246003614.1">
    <property type="nucleotide sequence ID" value="NZ_RKHO01000001.1"/>
</dbReference>
<evidence type="ECO:0000313" key="10">
    <source>
        <dbReference type="Proteomes" id="UP000281738"/>
    </source>
</evidence>
<feature type="transmembrane region" description="Helical" evidence="7">
    <location>
        <begin position="245"/>
        <end position="261"/>
    </location>
</feature>
<evidence type="ECO:0000259" key="8">
    <source>
        <dbReference type="Pfam" id="PF01694"/>
    </source>
</evidence>
<reference evidence="9 10" key="1">
    <citation type="submission" date="2018-11" db="EMBL/GenBank/DDBJ databases">
        <title>Sequencing the genomes of 1000 actinobacteria strains.</title>
        <authorList>
            <person name="Klenk H.-P."/>
        </authorList>
    </citation>
    <scope>NUCLEOTIDE SEQUENCE [LARGE SCALE GENOMIC DNA]</scope>
    <source>
        <strain evidence="9 10">DSM 12652</strain>
    </source>
</reference>
<dbReference type="GO" id="GO:0004252">
    <property type="term" value="F:serine-type endopeptidase activity"/>
    <property type="evidence" value="ECO:0007669"/>
    <property type="project" value="InterPro"/>
</dbReference>
<dbReference type="InterPro" id="IPR022764">
    <property type="entry name" value="Peptidase_S54_rhomboid_dom"/>
</dbReference>
<keyword evidence="5 7" id="KW-1133">Transmembrane helix</keyword>
<proteinExistence type="inferred from homology"/>
<organism evidence="9 10">
    <name type="scientific">Nocardioides aurantiacus</name>
    <dbReference type="NCBI Taxonomy" id="86796"/>
    <lineage>
        <taxon>Bacteria</taxon>
        <taxon>Bacillati</taxon>
        <taxon>Actinomycetota</taxon>
        <taxon>Actinomycetes</taxon>
        <taxon>Propionibacteriales</taxon>
        <taxon>Nocardioidaceae</taxon>
        <taxon>Nocardioides</taxon>
    </lineage>
</organism>
<dbReference type="PANTHER" id="PTHR43731">
    <property type="entry name" value="RHOMBOID PROTEASE"/>
    <property type="match status" value="1"/>
</dbReference>
<keyword evidence="10" id="KW-1185">Reference proteome</keyword>
<keyword evidence="4" id="KW-0378">Hydrolase</keyword>
<evidence type="ECO:0000256" key="6">
    <source>
        <dbReference type="ARBA" id="ARBA00023136"/>
    </source>
</evidence>
<feature type="domain" description="Peptidase S54 rhomboid" evidence="8">
    <location>
        <begin position="128"/>
        <end position="259"/>
    </location>
</feature>
<dbReference type="InterPro" id="IPR035952">
    <property type="entry name" value="Rhomboid-like_sf"/>
</dbReference>
<dbReference type="Proteomes" id="UP000281738">
    <property type="component" value="Unassembled WGS sequence"/>
</dbReference>
<dbReference type="GO" id="GO:0016020">
    <property type="term" value="C:membrane"/>
    <property type="evidence" value="ECO:0007669"/>
    <property type="project" value="UniProtKB-SubCell"/>
</dbReference>
<dbReference type="InterPro" id="IPR050925">
    <property type="entry name" value="Rhomboid_protease_S54"/>
</dbReference>
<gene>
    <name evidence="9" type="ORF">EDD33_3855</name>
</gene>
<keyword evidence="9" id="KW-0645">Protease</keyword>
<dbReference type="EMBL" id="RKHO01000001">
    <property type="protein sequence ID" value="ROR92951.1"/>
    <property type="molecule type" value="Genomic_DNA"/>
</dbReference>
<dbReference type="Pfam" id="PF01694">
    <property type="entry name" value="Rhomboid"/>
    <property type="match status" value="1"/>
</dbReference>
<feature type="transmembrane region" description="Helical" evidence="7">
    <location>
        <begin position="222"/>
        <end position="239"/>
    </location>
</feature>
<keyword evidence="3 7" id="KW-0812">Transmembrane</keyword>
<feature type="transmembrane region" description="Helical" evidence="7">
    <location>
        <begin position="268"/>
        <end position="291"/>
    </location>
</feature>
<dbReference type="SUPFAM" id="SSF144091">
    <property type="entry name" value="Rhomboid-like"/>
    <property type="match status" value="1"/>
</dbReference>
<evidence type="ECO:0000256" key="3">
    <source>
        <dbReference type="ARBA" id="ARBA00022692"/>
    </source>
</evidence>
<comment type="subcellular location">
    <subcellularLocation>
        <location evidence="1">Membrane</location>
        <topology evidence="1">Multi-pass membrane protein</topology>
    </subcellularLocation>
</comment>
<evidence type="ECO:0000256" key="2">
    <source>
        <dbReference type="ARBA" id="ARBA00009045"/>
    </source>
</evidence>
<keyword evidence="6 7" id="KW-0472">Membrane</keyword>
<dbReference type="AlphaFoldDB" id="A0A3N2CZI6"/>
<evidence type="ECO:0000256" key="7">
    <source>
        <dbReference type="SAM" id="Phobius"/>
    </source>
</evidence>
<dbReference type="PANTHER" id="PTHR43731:SF14">
    <property type="entry name" value="PRESENILIN-ASSOCIATED RHOMBOID-LIKE PROTEIN, MITOCHONDRIAL"/>
    <property type="match status" value="1"/>
</dbReference>
<feature type="transmembrane region" description="Helical" evidence="7">
    <location>
        <begin position="137"/>
        <end position="157"/>
    </location>
</feature>
<evidence type="ECO:0000256" key="1">
    <source>
        <dbReference type="ARBA" id="ARBA00004141"/>
    </source>
</evidence>
<protein>
    <submittedName>
        <fullName evidence="9">Membrane associated rhomboid family serine protease</fullName>
    </submittedName>
</protein>
<feature type="transmembrane region" description="Helical" evidence="7">
    <location>
        <begin position="169"/>
        <end position="188"/>
    </location>
</feature>
<dbReference type="Gene3D" id="1.20.1540.10">
    <property type="entry name" value="Rhomboid-like"/>
    <property type="match status" value="1"/>
</dbReference>
<evidence type="ECO:0000313" key="9">
    <source>
        <dbReference type="EMBL" id="ROR92951.1"/>
    </source>
</evidence>
<dbReference type="GO" id="GO:0006508">
    <property type="term" value="P:proteolysis"/>
    <property type="evidence" value="ECO:0007669"/>
    <property type="project" value="UniProtKB-KW"/>
</dbReference>
<comment type="caution">
    <text evidence="9">The sequence shown here is derived from an EMBL/GenBank/DDBJ whole genome shotgun (WGS) entry which is preliminary data.</text>
</comment>
<feature type="transmembrane region" description="Helical" evidence="7">
    <location>
        <begin position="73"/>
        <end position="93"/>
    </location>
</feature>
<evidence type="ECO:0000256" key="5">
    <source>
        <dbReference type="ARBA" id="ARBA00022989"/>
    </source>
</evidence>
<evidence type="ECO:0000256" key="4">
    <source>
        <dbReference type="ARBA" id="ARBA00022801"/>
    </source>
</evidence>
<comment type="similarity">
    <text evidence="2">Belongs to the peptidase S54 family.</text>
</comment>
<accession>A0A3N2CZI6</accession>
<feature type="transmembrane region" description="Helical" evidence="7">
    <location>
        <begin position="194"/>
        <end position="215"/>
    </location>
</feature>
<name>A0A3N2CZI6_9ACTN</name>